<proteinExistence type="predicted"/>
<dbReference type="RefSeq" id="WP_169348719.1">
    <property type="nucleotide sequence ID" value="NZ_JABBJJ010000185.1"/>
</dbReference>
<dbReference type="EMBL" id="JABBJJ010000185">
    <property type="protein sequence ID" value="NMO19470.1"/>
    <property type="molecule type" value="Genomic_DNA"/>
</dbReference>
<keyword evidence="2" id="KW-0812">Transmembrane</keyword>
<organism evidence="3 4">
    <name type="scientific">Pyxidicoccus fallax</name>
    <dbReference type="NCBI Taxonomy" id="394095"/>
    <lineage>
        <taxon>Bacteria</taxon>
        <taxon>Pseudomonadati</taxon>
        <taxon>Myxococcota</taxon>
        <taxon>Myxococcia</taxon>
        <taxon>Myxococcales</taxon>
        <taxon>Cystobacterineae</taxon>
        <taxon>Myxococcaceae</taxon>
        <taxon>Pyxidicoccus</taxon>
    </lineage>
</organism>
<gene>
    <name evidence="3" type="ORF">HG543_32040</name>
</gene>
<accession>A0A848LP82</accession>
<sequence>MPTKMSDFERLAALDTSGNGRVDAALRALGRSSLGVTVLERLLAAEVETPPMPAEKDASVEPRKGRPYPTNVPVPSLSSSRRADEIPTNGLMRQGSATNIELHRPRPSLLGRLSFVTLKALPTLAALGVHTFVVVILGGSVEKLEPMGVPATVTLAAAAVLLIRGLIVKAVELAGALISKQEGAGEPLSTRSQLEREIMLLRFRAEQLEREAHLVHNAEEQLVSKLKAEGEGISTMADFGAPSRPGY</sequence>
<evidence type="ECO:0000313" key="3">
    <source>
        <dbReference type="EMBL" id="NMO19470.1"/>
    </source>
</evidence>
<keyword evidence="2" id="KW-0472">Membrane</keyword>
<evidence type="ECO:0000313" key="4">
    <source>
        <dbReference type="Proteomes" id="UP000518300"/>
    </source>
</evidence>
<feature type="compositionally biased region" description="Basic and acidic residues" evidence="1">
    <location>
        <begin position="54"/>
        <end position="64"/>
    </location>
</feature>
<name>A0A848LP82_9BACT</name>
<keyword evidence="2" id="KW-1133">Transmembrane helix</keyword>
<feature type="region of interest" description="Disordered" evidence="1">
    <location>
        <begin position="49"/>
        <end position="83"/>
    </location>
</feature>
<dbReference type="Proteomes" id="UP000518300">
    <property type="component" value="Unassembled WGS sequence"/>
</dbReference>
<comment type="caution">
    <text evidence="3">The sequence shown here is derived from an EMBL/GenBank/DDBJ whole genome shotgun (WGS) entry which is preliminary data.</text>
</comment>
<protein>
    <submittedName>
        <fullName evidence="3">Uncharacterized protein</fullName>
    </submittedName>
</protein>
<feature type="transmembrane region" description="Helical" evidence="2">
    <location>
        <begin position="120"/>
        <end position="141"/>
    </location>
</feature>
<evidence type="ECO:0000256" key="1">
    <source>
        <dbReference type="SAM" id="MobiDB-lite"/>
    </source>
</evidence>
<feature type="transmembrane region" description="Helical" evidence="2">
    <location>
        <begin position="147"/>
        <end position="167"/>
    </location>
</feature>
<reference evidence="3 4" key="1">
    <citation type="submission" date="2020-04" db="EMBL/GenBank/DDBJ databases">
        <title>Draft genome of Pyxidicoccus fallax type strain.</title>
        <authorList>
            <person name="Whitworth D.E."/>
        </authorList>
    </citation>
    <scope>NUCLEOTIDE SEQUENCE [LARGE SCALE GENOMIC DNA]</scope>
    <source>
        <strain evidence="3 4">DSM 14698</strain>
    </source>
</reference>
<evidence type="ECO:0000256" key="2">
    <source>
        <dbReference type="SAM" id="Phobius"/>
    </source>
</evidence>
<keyword evidence="4" id="KW-1185">Reference proteome</keyword>
<dbReference type="AlphaFoldDB" id="A0A848LP82"/>